<dbReference type="InterPro" id="IPR050300">
    <property type="entry name" value="GDXG_lipolytic_enzyme"/>
</dbReference>
<feature type="domain" description="BD-FAE-like" evidence="3">
    <location>
        <begin position="42"/>
        <end position="228"/>
    </location>
</feature>
<reference evidence="5" key="1">
    <citation type="journal article" date="2019" name="Int. J. Syst. Evol. Microbiol.">
        <title>The Global Catalogue of Microorganisms (GCM) 10K type strain sequencing project: providing services to taxonomists for standard genome sequencing and annotation.</title>
        <authorList>
            <consortium name="The Broad Institute Genomics Platform"/>
            <consortium name="The Broad Institute Genome Sequencing Center for Infectious Disease"/>
            <person name="Wu L."/>
            <person name="Ma J."/>
        </authorList>
    </citation>
    <scope>NUCLEOTIDE SEQUENCE [LARGE SCALE GENOMIC DNA]</scope>
    <source>
        <strain evidence="5">JCM 17563</strain>
    </source>
</reference>
<evidence type="ECO:0000313" key="5">
    <source>
        <dbReference type="Proteomes" id="UP001500235"/>
    </source>
</evidence>
<dbReference type="Pfam" id="PF20434">
    <property type="entry name" value="BD-FAE"/>
    <property type="match status" value="1"/>
</dbReference>
<gene>
    <name evidence="4" type="ORF">GCM10022280_27450</name>
</gene>
<dbReference type="InterPro" id="IPR049492">
    <property type="entry name" value="BD-FAE-like_dom"/>
</dbReference>
<evidence type="ECO:0000313" key="4">
    <source>
        <dbReference type="EMBL" id="GAA4025087.1"/>
    </source>
</evidence>
<dbReference type="InterPro" id="IPR029058">
    <property type="entry name" value="AB_hydrolase_fold"/>
</dbReference>
<dbReference type="PANTHER" id="PTHR48081:SF33">
    <property type="entry name" value="KYNURENINE FORMAMIDASE"/>
    <property type="match status" value="1"/>
</dbReference>
<evidence type="ECO:0000256" key="1">
    <source>
        <dbReference type="ARBA" id="ARBA00022801"/>
    </source>
</evidence>
<proteinExistence type="predicted"/>
<dbReference type="GO" id="GO:0016787">
    <property type="term" value="F:hydrolase activity"/>
    <property type="evidence" value="ECO:0007669"/>
    <property type="project" value="UniProtKB-KW"/>
</dbReference>
<keyword evidence="1 4" id="KW-0378">Hydrolase</keyword>
<dbReference type="Gene3D" id="3.40.50.1820">
    <property type="entry name" value="alpha/beta hydrolase"/>
    <property type="match status" value="1"/>
</dbReference>
<sequence>MLMAGVGACSPLETFNAIVPKDAGVASVGRDLAFGTDPRQKLDLYRPAASATGKPLPIIIFLYGGSWNSGDKGGYAFAGRALASRGFLVAVPDYRLVPQVRYPTFLEDNAAAVRWVAAEAARYGGDPSRIVLVGHSAGAYNAAMLALDPRWLGADRTRIRGFAGLAGPYDFLPFEGPVTRAAFGREPDPASTQPIRFASRDDPPSLLLHGTGDTTVLPRNSQRLAERLNAAGATAELRLYPGVGHVGMVTGLARPFRGRAPVLADVATFASRVTASP</sequence>
<dbReference type="PANTHER" id="PTHR48081">
    <property type="entry name" value="AB HYDROLASE SUPERFAMILY PROTEIN C4A8.06C"/>
    <property type="match status" value="1"/>
</dbReference>
<dbReference type="SUPFAM" id="SSF53474">
    <property type="entry name" value="alpha/beta-Hydrolases"/>
    <property type="match status" value="1"/>
</dbReference>
<keyword evidence="5" id="KW-1185">Reference proteome</keyword>
<organism evidence="4 5">
    <name type="scientific">Sphingomonas swuensis</name>
    <dbReference type="NCBI Taxonomy" id="977800"/>
    <lineage>
        <taxon>Bacteria</taxon>
        <taxon>Pseudomonadati</taxon>
        <taxon>Pseudomonadota</taxon>
        <taxon>Alphaproteobacteria</taxon>
        <taxon>Sphingomonadales</taxon>
        <taxon>Sphingomonadaceae</taxon>
        <taxon>Sphingomonas</taxon>
    </lineage>
</organism>
<dbReference type="EMBL" id="BAABBQ010000001">
    <property type="protein sequence ID" value="GAA4025087.1"/>
    <property type="molecule type" value="Genomic_DNA"/>
</dbReference>
<evidence type="ECO:0000256" key="2">
    <source>
        <dbReference type="SAM" id="MobiDB-lite"/>
    </source>
</evidence>
<protein>
    <submittedName>
        <fullName evidence="4">Alpha/beta hydrolase</fullName>
    </submittedName>
</protein>
<comment type="caution">
    <text evidence="4">The sequence shown here is derived from an EMBL/GenBank/DDBJ whole genome shotgun (WGS) entry which is preliminary data.</text>
</comment>
<evidence type="ECO:0000259" key="3">
    <source>
        <dbReference type="Pfam" id="PF20434"/>
    </source>
</evidence>
<dbReference type="Proteomes" id="UP001500235">
    <property type="component" value="Unassembled WGS sequence"/>
</dbReference>
<feature type="region of interest" description="Disordered" evidence="2">
    <location>
        <begin position="185"/>
        <end position="204"/>
    </location>
</feature>
<name>A0ABP7TE93_9SPHN</name>
<accession>A0ABP7TE93</accession>